<comment type="caution">
    <text evidence="1">The sequence shown here is derived from an EMBL/GenBank/DDBJ whole genome shotgun (WGS) entry which is preliminary data.</text>
</comment>
<proteinExistence type="predicted"/>
<dbReference type="Proteomes" id="UP000886998">
    <property type="component" value="Unassembled WGS sequence"/>
</dbReference>
<organism evidence="1 2">
    <name type="scientific">Trichonephila inaurata madagascariensis</name>
    <dbReference type="NCBI Taxonomy" id="2747483"/>
    <lineage>
        <taxon>Eukaryota</taxon>
        <taxon>Metazoa</taxon>
        <taxon>Ecdysozoa</taxon>
        <taxon>Arthropoda</taxon>
        <taxon>Chelicerata</taxon>
        <taxon>Arachnida</taxon>
        <taxon>Araneae</taxon>
        <taxon>Araneomorphae</taxon>
        <taxon>Entelegynae</taxon>
        <taxon>Araneoidea</taxon>
        <taxon>Nephilidae</taxon>
        <taxon>Trichonephila</taxon>
        <taxon>Trichonephila inaurata</taxon>
    </lineage>
</organism>
<dbReference type="EMBL" id="BMAV01001244">
    <property type="protein sequence ID" value="GFY39165.1"/>
    <property type="molecule type" value="Genomic_DNA"/>
</dbReference>
<evidence type="ECO:0000313" key="2">
    <source>
        <dbReference type="Proteomes" id="UP000886998"/>
    </source>
</evidence>
<dbReference type="AlphaFoldDB" id="A0A8X7BPQ8"/>
<sequence length="210" mass="24443">MRPDQLKQLSEGNHVSMKIRSAIELPEQLKHLSKGNHVSRKIRSTTELSEQPKHLFSMWYVQGQVHHHAGPLHPANAEDSKYLQIYFLGEDEQVQRRLDLLDSPVDKNILKLQRMLRQHNSYARYPTVVHLAVQLEGGQKVYNEPGQPTTHLTDTPSKTALTALFDLCKTDPLAKTLLYSEVPRHFRWDVSQKVWQIRKKVYLFQTSRDM</sequence>
<dbReference type="OrthoDB" id="8040188at2759"/>
<reference evidence="1" key="1">
    <citation type="submission" date="2020-08" db="EMBL/GenBank/DDBJ databases">
        <title>Multicomponent nature underlies the extraordinary mechanical properties of spider dragline silk.</title>
        <authorList>
            <person name="Kono N."/>
            <person name="Nakamura H."/>
            <person name="Mori M."/>
            <person name="Yoshida Y."/>
            <person name="Ohtoshi R."/>
            <person name="Malay A.D."/>
            <person name="Moran D.A.P."/>
            <person name="Tomita M."/>
            <person name="Numata K."/>
            <person name="Arakawa K."/>
        </authorList>
    </citation>
    <scope>NUCLEOTIDE SEQUENCE</scope>
</reference>
<name>A0A8X7BPQ8_9ARAC</name>
<keyword evidence="2" id="KW-1185">Reference proteome</keyword>
<gene>
    <name evidence="1" type="ORF">TNIN_498951</name>
</gene>
<accession>A0A8X7BPQ8</accession>
<evidence type="ECO:0000313" key="1">
    <source>
        <dbReference type="EMBL" id="GFY39165.1"/>
    </source>
</evidence>
<protein>
    <submittedName>
        <fullName evidence="1">Uncharacterized protein</fullName>
    </submittedName>
</protein>